<dbReference type="RefSeq" id="XP_018746549.1">
    <property type="nucleotide sequence ID" value="XM_018904235.1"/>
</dbReference>
<dbReference type="RefSeq" id="XP_018746550.1">
    <property type="nucleotide sequence ID" value="XM_018904236.1"/>
</dbReference>
<reference evidence="2" key="2">
    <citation type="submission" date="2013-11" db="EMBL/GenBank/DDBJ databases">
        <authorList>
            <consortium name="The Broad Institute Genome Sequencing Platform"/>
            <person name="Ma L.-J."/>
            <person name="Corby-Kistler H."/>
            <person name="Broz K."/>
            <person name="Gale L.R."/>
            <person name="Jonkers W."/>
            <person name="O'Donnell K."/>
            <person name="Ploetz R."/>
            <person name="Steinberg C."/>
            <person name="Schwartz D.C."/>
            <person name="VanEtten H."/>
            <person name="Zhou S."/>
            <person name="Young S.K."/>
            <person name="Zeng Q."/>
            <person name="Gargeya S."/>
            <person name="Fitzgerald M."/>
            <person name="Abouelleil A."/>
            <person name="Alvarado L."/>
            <person name="Chapman S.B."/>
            <person name="Gainer-Dewar J."/>
            <person name="Goldberg J."/>
            <person name="Griggs A."/>
            <person name="Gujja S."/>
            <person name="Hansen M."/>
            <person name="Howarth C."/>
            <person name="Imamovic A."/>
            <person name="Ireland A."/>
            <person name="Larimer J."/>
            <person name="McCowan C."/>
            <person name="Murphy C."/>
            <person name="Pearson M."/>
            <person name="Poon T.W."/>
            <person name="Priest M."/>
            <person name="Roberts A."/>
            <person name="Saif S."/>
            <person name="Shea T."/>
            <person name="Sykes S."/>
            <person name="Wortman J."/>
            <person name="Nusbaum C."/>
            <person name="Birren B."/>
        </authorList>
    </citation>
    <scope>NUCLEOTIDE SEQUENCE</scope>
    <source>
        <strain evidence="2">7600</strain>
    </source>
</reference>
<gene>
    <name evidence="2" type="ORF">FVEG_15129</name>
</gene>
<dbReference type="RefSeq" id="XP_018746548.1">
    <property type="nucleotide sequence ID" value="XM_018904234.1"/>
</dbReference>
<keyword evidence="3" id="KW-1185">Reference proteome</keyword>
<organism evidence="2 3">
    <name type="scientific">Gibberella moniliformis (strain M3125 / FGSC 7600)</name>
    <name type="common">Maize ear and stalk rot fungus</name>
    <name type="synonym">Fusarium verticillioides</name>
    <dbReference type="NCBI Taxonomy" id="334819"/>
    <lineage>
        <taxon>Eukaryota</taxon>
        <taxon>Fungi</taxon>
        <taxon>Dikarya</taxon>
        <taxon>Ascomycota</taxon>
        <taxon>Pezizomycotina</taxon>
        <taxon>Sordariomycetes</taxon>
        <taxon>Hypocreomycetidae</taxon>
        <taxon>Hypocreales</taxon>
        <taxon>Nectriaceae</taxon>
        <taxon>Fusarium</taxon>
        <taxon>Fusarium fujikuroi species complex</taxon>
    </lineage>
</organism>
<reference evidence="2 3" key="1">
    <citation type="journal article" date="2010" name="Nature">
        <title>Comparative genomics reveals mobile pathogenicity chromosomes in Fusarium.</title>
        <authorList>
            <person name="Ma L.J."/>
            <person name="van der Does H.C."/>
            <person name="Borkovich K.A."/>
            <person name="Coleman J.J."/>
            <person name="Daboussi M.J."/>
            <person name="Di Pietro A."/>
            <person name="Dufresne M."/>
            <person name="Freitag M."/>
            <person name="Grabherr M."/>
            <person name="Henrissat B."/>
            <person name="Houterman P.M."/>
            <person name="Kang S."/>
            <person name="Shim W.B."/>
            <person name="Woloshuk C."/>
            <person name="Xie X."/>
            <person name="Xu J.R."/>
            <person name="Antoniw J."/>
            <person name="Baker S.E."/>
            <person name="Bluhm B.H."/>
            <person name="Breakspear A."/>
            <person name="Brown D.W."/>
            <person name="Butchko R.A."/>
            <person name="Chapman S."/>
            <person name="Coulson R."/>
            <person name="Coutinho P.M."/>
            <person name="Danchin E.G."/>
            <person name="Diener A."/>
            <person name="Gale L.R."/>
            <person name="Gardiner D.M."/>
            <person name="Goff S."/>
            <person name="Hammond-Kosack K.E."/>
            <person name="Hilburn K."/>
            <person name="Hua-Van A."/>
            <person name="Jonkers W."/>
            <person name="Kazan K."/>
            <person name="Kodira C.D."/>
            <person name="Koehrsen M."/>
            <person name="Kumar L."/>
            <person name="Lee Y.H."/>
            <person name="Li L."/>
            <person name="Manners J.M."/>
            <person name="Miranda-Saavedra D."/>
            <person name="Mukherjee M."/>
            <person name="Park G."/>
            <person name="Park J."/>
            <person name="Park S.Y."/>
            <person name="Proctor R.H."/>
            <person name="Regev A."/>
            <person name="Ruiz-Roldan M.C."/>
            <person name="Sain D."/>
            <person name="Sakthikumar S."/>
            <person name="Sykes S."/>
            <person name="Schwartz D.C."/>
            <person name="Turgeon B.G."/>
            <person name="Wapinski I."/>
            <person name="Yoder O."/>
            <person name="Young S."/>
            <person name="Zeng Q."/>
            <person name="Zhou S."/>
            <person name="Galagan J."/>
            <person name="Cuomo C.A."/>
            <person name="Kistler H.C."/>
            <person name="Rep M."/>
        </authorList>
    </citation>
    <scope>NUCLEOTIDE SEQUENCE [LARGE SCALE GENOMIC DNA]</scope>
    <source>
        <strain evidence="2">7600</strain>
        <strain evidence="3">M3125 / FGSC 7600</strain>
    </source>
</reference>
<dbReference type="VEuPathDB" id="FungiDB:FVEG_15129"/>
<dbReference type="GeneID" id="30072005"/>
<dbReference type="AlphaFoldDB" id="W7LLR2"/>
<feature type="region of interest" description="Disordered" evidence="1">
    <location>
        <begin position="1"/>
        <end position="24"/>
    </location>
</feature>
<protein>
    <submittedName>
        <fullName evidence="2">Uncharacterized protein</fullName>
    </submittedName>
</protein>
<dbReference type="Proteomes" id="UP000009096">
    <property type="component" value="Chromosome 5"/>
</dbReference>
<dbReference type="KEGG" id="fvr:FVEG_15129"/>
<dbReference type="EMBL" id="DS022244">
    <property type="protein sequence ID" value="EWG40358.1"/>
    <property type="molecule type" value="Genomic_DNA"/>
</dbReference>
<dbReference type="EMBL" id="DS022244">
    <property type="protein sequence ID" value="EWG40357.1"/>
    <property type="molecule type" value="Genomic_DNA"/>
</dbReference>
<evidence type="ECO:0000313" key="2">
    <source>
        <dbReference type="EMBL" id="EWG40358.1"/>
    </source>
</evidence>
<sequence length="111" mass="12628">MRTALSTGSTRGGPQMQGGGRAASRIPLTGNIPLVQVKCLHYRRRLYILTYLYSSRYKQYCIRTCFRYIPTKWRHGDLTMTIAVSECGPGGRMRRLGDAKLVHDAKVHDLR</sequence>
<proteinExistence type="predicted"/>
<accession>W7LLR2</accession>
<dbReference type="EMBL" id="DS022244">
    <property type="protein sequence ID" value="EWG40359.1"/>
    <property type="molecule type" value="Genomic_DNA"/>
</dbReference>
<evidence type="ECO:0000256" key="1">
    <source>
        <dbReference type="SAM" id="MobiDB-lite"/>
    </source>
</evidence>
<evidence type="ECO:0000313" key="3">
    <source>
        <dbReference type="Proteomes" id="UP000009096"/>
    </source>
</evidence>
<name>W7LLR2_GIBM7</name>